<dbReference type="Gene3D" id="1.10.150.130">
    <property type="match status" value="1"/>
</dbReference>
<dbReference type="PANTHER" id="PTHR30349:SF81">
    <property type="entry name" value="TYROSINE RECOMBINASE XERC"/>
    <property type="match status" value="1"/>
</dbReference>
<dbReference type="PROSITE" id="PS51900">
    <property type="entry name" value="CB"/>
    <property type="match status" value="1"/>
</dbReference>
<evidence type="ECO:0000313" key="8">
    <source>
        <dbReference type="EMBL" id="ODS29976.1"/>
    </source>
</evidence>
<keyword evidence="1" id="KW-0159">Chromosome partition</keyword>
<proteinExistence type="predicted"/>
<dbReference type="InterPro" id="IPR002104">
    <property type="entry name" value="Integrase_catalytic"/>
</dbReference>
<sequence>MSTPEKRESHPGALSSFESKLIADGKSPHTVSSYCRDVKVFLTFTDGETVTEELLNEYFSSVGLLNEKNGKKRDTTSVNKIKSSLKAYFKYLHKTGMMDADLSEAIKLKSTQRKEPTYLSHIERTRLLKTFRSTKGSLAFRDNAMFTTMLLTGIRVDALIKLNLEDVNLDDKKLTTRTKGDKISKVFLNSRLRGILKRYLKYRRKLASESDALFLSNRLTRITSRQVSFRLKHWLTKANITKAISPHSLRHTFATELLQKTQNLRIVQKALGHEYLETTKIYTHILDDEMEEALELL</sequence>
<dbReference type="InterPro" id="IPR010998">
    <property type="entry name" value="Integrase_recombinase_N"/>
</dbReference>
<dbReference type="EMBL" id="MAYW01000315">
    <property type="protein sequence ID" value="ODS29976.1"/>
    <property type="molecule type" value="Genomic_DNA"/>
</dbReference>
<keyword evidence="4" id="KW-0233">DNA recombination</keyword>
<organism evidence="8 9">
    <name type="scientific">Candidatus Scalindua rubra</name>
    <dbReference type="NCBI Taxonomy" id="1872076"/>
    <lineage>
        <taxon>Bacteria</taxon>
        <taxon>Pseudomonadati</taxon>
        <taxon>Planctomycetota</taxon>
        <taxon>Candidatus Brocadiia</taxon>
        <taxon>Candidatus Brocadiales</taxon>
        <taxon>Candidatus Scalinduaceae</taxon>
        <taxon>Candidatus Scalindua</taxon>
    </lineage>
</organism>
<dbReference type="Gene3D" id="1.10.443.10">
    <property type="entry name" value="Intergrase catalytic core"/>
    <property type="match status" value="1"/>
</dbReference>
<evidence type="ECO:0000259" key="7">
    <source>
        <dbReference type="PROSITE" id="PS51900"/>
    </source>
</evidence>
<dbReference type="InterPro" id="IPR044068">
    <property type="entry name" value="CB"/>
</dbReference>
<dbReference type="GO" id="GO:0007059">
    <property type="term" value="P:chromosome segregation"/>
    <property type="evidence" value="ECO:0007669"/>
    <property type="project" value="UniProtKB-KW"/>
</dbReference>
<comment type="caution">
    <text evidence="8">The sequence shown here is derived from an EMBL/GenBank/DDBJ whole genome shotgun (WGS) entry which is preliminary data.</text>
</comment>
<reference evidence="8 9" key="1">
    <citation type="submission" date="2016-07" db="EMBL/GenBank/DDBJ databases">
        <title>Draft genome of Scalindua rubra, obtained from a brine-seawater interface in the Red Sea, sheds light on salt adaptation in anammox bacteria.</title>
        <authorList>
            <person name="Speth D.R."/>
            <person name="Lagkouvardos I."/>
            <person name="Wang Y."/>
            <person name="Qian P.-Y."/>
            <person name="Dutilh B.E."/>
            <person name="Jetten M.S."/>
        </authorList>
    </citation>
    <scope>NUCLEOTIDE SEQUENCE [LARGE SCALE GENOMIC DNA]</scope>
    <source>
        <strain evidence="8">BSI-1</strain>
    </source>
</reference>
<dbReference type="GO" id="GO:0006310">
    <property type="term" value="P:DNA recombination"/>
    <property type="evidence" value="ECO:0007669"/>
    <property type="project" value="UniProtKB-KW"/>
</dbReference>
<dbReference type="InterPro" id="IPR013762">
    <property type="entry name" value="Integrase-like_cat_sf"/>
</dbReference>
<name>A0A1E3X2V8_9BACT</name>
<dbReference type="PANTHER" id="PTHR30349">
    <property type="entry name" value="PHAGE INTEGRASE-RELATED"/>
    <property type="match status" value="1"/>
</dbReference>
<dbReference type="GO" id="GO:0015074">
    <property type="term" value="P:DNA integration"/>
    <property type="evidence" value="ECO:0007669"/>
    <property type="project" value="UniProtKB-KW"/>
</dbReference>
<dbReference type="SUPFAM" id="SSF56349">
    <property type="entry name" value="DNA breaking-rejoining enzymes"/>
    <property type="match status" value="1"/>
</dbReference>
<evidence type="ECO:0000256" key="1">
    <source>
        <dbReference type="ARBA" id="ARBA00022829"/>
    </source>
</evidence>
<dbReference type="Pfam" id="PF00589">
    <property type="entry name" value="Phage_integrase"/>
    <property type="match status" value="1"/>
</dbReference>
<gene>
    <name evidence="8" type="primary">xerD_2</name>
    <name evidence="8" type="ORF">SCARUB_04922</name>
</gene>
<evidence type="ECO:0000259" key="6">
    <source>
        <dbReference type="PROSITE" id="PS51898"/>
    </source>
</evidence>
<keyword evidence="3 5" id="KW-0238">DNA-binding</keyword>
<feature type="domain" description="Tyr recombinase" evidence="6">
    <location>
        <begin position="114"/>
        <end position="295"/>
    </location>
</feature>
<accession>A0A1E3X2V8</accession>
<dbReference type="PROSITE" id="PS51898">
    <property type="entry name" value="TYR_RECOMBINASE"/>
    <property type="match status" value="1"/>
</dbReference>
<evidence type="ECO:0000256" key="4">
    <source>
        <dbReference type="ARBA" id="ARBA00023172"/>
    </source>
</evidence>
<evidence type="ECO:0000313" key="9">
    <source>
        <dbReference type="Proteomes" id="UP000094056"/>
    </source>
</evidence>
<dbReference type="GO" id="GO:0003677">
    <property type="term" value="F:DNA binding"/>
    <property type="evidence" value="ECO:0007669"/>
    <property type="project" value="UniProtKB-UniRule"/>
</dbReference>
<protein>
    <submittedName>
        <fullName evidence="8">Site-specific tyrosine recombinase</fullName>
    </submittedName>
</protein>
<dbReference type="InterPro" id="IPR004107">
    <property type="entry name" value="Integrase_SAM-like_N"/>
</dbReference>
<dbReference type="Pfam" id="PF02899">
    <property type="entry name" value="Phage_int_SAM_1"/>
    <property type="match status" value="1"/>
</dbReference>
<evidence type="ECO:0000256" key="5">
    <source>
        <dbReference type="PROSITE-ProRule" id="PRU01248"/>
    </source>
</evidence>
<dbReference type="AlphaFoldDB" id="A0A1E3X2V8"/>
<dbReference type="Proteomes" id="UP000094056">
    <property type="component" value="Unassembled WGS sequence"/>
</dbReference>
<keyword evidence="2" id="KW-0229">DNA integration</keyword>
<dbReference type="InterPro" id="IPR050090">
    <property type="entry name" value="Tyrosine_recombinase_XerCD"/>
</dbReference>
<feature type="domain" description="Core-binding (CB)" evidence="7">
    <location>
        <begin position="8"/>
        <end position="93"/>
    </location>
</feature>
<evidence type="ECO:0000256" key="3">
    <source>
        <dbReference type="ARBA" id="ARBA00023125"/>
    </source>
</evidence>
<dbReference type="InterPro" id="IPR011010">
    <property type="entry name" value="DNA_brk_join_enz"/>
</dbReference>
<evidence type="ECO:0000256" key="2">
    <source>
        <dbReference type="ARBA" id="ARBA00022908"/>
    </source>
</evidence>